<dbReference type="Proteomes" id="UP000035682">
    <property type="component" value="Unplaced"/>
</dbReference>
<evidence type="ECO:0000313" key="3">
    <source>
        <dbReference type="Proteomes" id="UP000035682"/>
    </source>
</evidence>
<dbReference type="WormBase" id="SRAE_2000084500">
    <property type="protein sequence ID" value="SRP07952"/>
    <property type="gene ID" value="WBGene00261045"/>
</dbReference>
<keyword evidence="1" id="KW-0732">Signal</keyword>
<dbReference type="AlphaFoldDB" id="A0A090LFA5"/>
<dbReference type="WBParaSite" id="SRAE_2000084500.1">
    <property type="protein sequence ID" value="SRAE_2000084500.1"/>
    <property type="gene ID" value="WBGene00261045"/>
</dbReference>
<dbReference type="GeneID" id="36378539"/>
<feature type="chain" id="PRO_5015030753" evidence="1">
    <location>
        <begin position="21"/>
        <end position="88"/>
    </location>
</feature>
<accession>A0A090LFA5</accession>
<sequence length="88" mass="10728">MKSLTLLFYFFTLFFILVFGQINNVEDNYVMKRFYAWDDQAKRSVIRDSDEDLNSIFKRNYRFYAWAGKRIPIDYSHGIKRKFYAWAG</sequence>
<reference evidence="2 3" key="1">
    <citation type="submission" date="2014-09" db="EMBL/GenBank/DDBJ databases">
        <authorList>
            <person name="Martin A.A."/>
        </authorList>
    </citation>
    <scope>NUCLEOTIDE SEQUENCE</scope>
    <source>
        <strain evidence="3">ED321</strain>
        <strain evidence="2">ED321 Heterogonic</strain>
    </source>
</reference>
<evidence type="ECO:0000313" key="2">
    <source>
        <dbReference type="EMBL" id="CEF66175.1"/>
    </source>
</evidence>
<keyword evidence="3" id="KW-1185">Reference proteome</keyword>
<feature type="signal peptide" evidence="1">
    <location>
        <begin position="1"/>
        <end position="20"/>
    </location>
</feature>
<proteinExistence type="predicted"/>
<protein>
    <submittedName>
        <fullName evidence="2 4">Uncharacterized protein</fullName>
    </submittedName>
</protein>
<dbReference type="RefSeq" id="XP_024505375.1">
    <property type="nucleotide sequence ID" value="XM_024651726.1"/>
</dbReference>
<dbReference type="EMBL" id="LN609529">
    <property type="protein sequence ID" value="CEF66175.1"/>
    <property type="molecule type" value="Genomic_DNA"/>
</dbReference>
<evidence type="ECO:0000313" key="4">
    <source>
        <dbReference type="WBParaSite" id="SRAE_2000084500.1"/>
    </source>
</evidence>
<reference evidence="4" key="2">
    <citation type="submission" date="2020-12" db="UniProtKB">
        <authorList>
            <consortium name="WormBaseParasite"/>
        </authorList>
    </citation>
    <scope>IDENTIFICATION</scope>
</reference>
<name>A0A090LFA5_STRRB</name>
<organism evidence="2">
    <name type="scientific">Strongyloides ratti</name>
    <name type="common">Parasitic roundworm</name>
    <dbReference type="NCBI Taxonomy" id="34506"/>
    <lineage>
        <taxon>Eukaryota</taxon>
        <taxon>Metazoa</taxon>
        <taxon>Ecdysozoa</taxon>
        <taxon>Nematoda</taxon>
        <taxon>Chromadorea</taxon>
        <taxon>Rhabditida</taxon>
        <taxon>Tylenchina</taxon>
        <taxon>Panagrolaimomorpha</taxon>
        <taxon>Strongyloidoidea</taxon>
        <taxon>Strongyloididae</taxon>
        <taxon>Strongyloides</taxon>
    </lineage>
</organism>
<evidence type="ECO:0000313" key="5">
    <source>
        <dbReference type="WormBase" id="SRAE_2000084500"/>
    </source>
</evidence>
<dbReference type="CTD" id="36378539"/>
<gene>
    <name evidence="2 4 5" type="ORF">SRAE_2000084500</name>
</gene>
<evidence type="ECO:0000256" key="1">
    <source>
        <dbReference type="SAM" id="SignalP"/>
    </source>
</evidence>